<reference evidence="3" key="1">
    <citation type="submission" date="2013-06" db="EMBL/GenBank/DDBJ databases">
        <authorList>
            <person name="Zhao Q."/>
        </authorList>
    </citation>
    <scope>NUCLEOTIDE SEQUENCE</scope>
    <source>
        <strain evidence="3">cv. W1943</strain>
    </source>
</reference>
<feature type="region of interest" description="Disordered" evidence="1">
    <location>
        <begin position="1"/>
        <end position="69"/>
    </location>
</feature>
<name>A0A0E0R9U5_ORYRU</name>
<evidence type="ECO:0000313" key="2">
    <source>
        <dbReference type="EnsemblPlants" id="ORUFI11G18370.1"/>
    </source>
</evidence>
<feature type="region of interest" description="Disordered" evidence="1">
    <location>
        <begin position="140"/>
        <end position="162"/>
    </location>
</feature>
<protein>
    <submittedName>
        <fullName evidence="2">Uncharacterized protein</fullName>
    </submittedName>
</protein>
<dbReference type="HOGENOM" id="CLU_1211481_0_0_1"/>
<evidence type="ECO:0000313" key="3">
    <source>
        <dbReference type="Proteomes" id="UP000008022"/>
    </source>
</evidence>
<feature type="region of interest" description="Disordered" evidence="1">
    <location>
        <begin position="97"/>
        <end position="121"/>
    </location>
</feature>
<accession>A0A0E0R9U5</accession>
<proteinExistence type="predicted"/>
<evidence type="ECO:0000256" key="1">
    <source>
        <dbReference type="SAM" id="MobiDB-lite"/>
    </source>
</evidence>
<keyword evidence="3" id="KW-1185">Reference proteome</keyword>
<feature type="compositionally biased region" description="Low complexity" evidence="1">
    <location>
        <begin position="52"/>
        <end position="68"/>
    </location>
</feature>
<feature type="compositionally biased region" description="Polar residues" evidence="1">
    <location>
        <begin position="150"/>
        <end position="160"/>
    </location>
</feature>
<dbReference type="AlphaFoldDB" id="A0A0E0R9U5"/>
<dbReference type="Proteomes" id="UP000008022">
    <property type="component" value="Unassembled WGS sequence"/>
</dbReference>
<sequence>MAAQACAASTTSVGPAHPRVSADSREPTRLRRLPWTREAPSPPRDPARLRRLGSGSPGSAASARASPAVPFVASCHPRVDSGRSGFRPRVVRLHAHAFDSHPASEEEEEEGEKETRKTARLNGCGSGSVSCVIAKRPTPASLREAAPAHTTKTPRATPSADSRPALAPCGAFCLRLGPFRRTTTPAAAILAATQWWTLIDGAEGIASFHGADGWGWETLHITILVFLEG</sequence>
<organism evidence="2 3">
    <name type="scientific">Oryza rufipogon</name>
    <name type="common">Brownbeard rice</name>
    <name type="synonym">Asian wild rice</name>
    <dbReference type="NCBI Taxonomy" id="4529"/>
    <lineage>
        <taxon>Eukaryota</taxon>
        <taxon>Viridiplantae</taxon>
        <taxon>Streptophyta</taxon>
        <taxon>Embryophyta</taxon>
        <taxon>Tracheophyta</taxon>
        <taxon>Spermatophyta</taxon>
        <taxon>Magnoliopsida</taxon>
        <taxon>Liliopsida</taxon>
        <taxon>Poales</taxon>
        <taxon>Poaceae</taxon>
        <taxon>BOP clade</taxon>
        <taxon>Oryzoideae</taxon>
        <taxon>Oryzeae</taxon>
        <taxon>Oryzinae</taxon>
        <taxon>Oryza</taxon>
    </lineage>
</organism>
<dbReference type="EnsemblPlants" id="ORUFI11G18370.1">
    <property type="protein sequence ID" value="ORUFI11G18370.1"/>
    <property type="gene ID" value="ORUFI11G18370"/>
</dbReference>
<feature type="compositionally biased region" description="Basic and acidic residues" evidence="1">
    <location>
        <begin position="20"/>
        <end position="29"/>
    </location>
</feature>
<dbReference type="Gramene" id="ORUFI11G18370.1">
    <property type="protein sequence ID" value="ORUFI11G18370.1"/>
    <property type="gene ID" value="ORUFI11G18370"/>
</dbReference>
<reference evidence="2" key="2">
    <citation type="submission" date="2015-06" db="UniProtKB">
        <authorList>
            <consortium name="EnsemblPlants"/>
        </authorList>
    </citation>
    <scope>IDENTIFICATION</scope>
</reference>